<dbReference type="RefSeq" id="WP_254420666.1">
    <property type="nucleotide sequence ID" value="NZ_BAAAJB010000058.1"/>
</dbReference>
<dbReference type="EMBL" id="CP099837">
    <property type="protein sequence ID" value="USY21827.1"/>
    <property type="molecule type" value="Genomic_DNA"/>
</dbReference>
<accession>A0ABY5DBW4</accession>
<name>A0ABY5DBW4_9ACTN</name>
<organism evidence="1 2">
    <name type="scientific">Nocardiopsis exhalans</name>
    <dbReference type="NCBI Taxonomy" id="163604"/>
    <lineage>
        <taxon>Bacteria</taxon>
        <taxon>Bacillati</taxon>
        <taxon>Actinomycetota</taxon>
        <taxon>Actinomycetes</taxon>
        <taxon>Streptosporangiales</taxon>
        <taxon>Nocardiopsidaceae</taxon>
        <taxon>Nocardiopsis</taxon>
    </lineage>
</organism>
<evidence type="ECO:0000313" key="2">
    <source>
        <dbReference type="Proteomes" id="UP001055940"/>
    </source>
</evidence>
<keyword evidence="2" id="KW-1185">Reference proteome</keyword>
<gene>
    <name evidence="1" type="ORF">NE857_09560</name>
</gene>
<reference evidence="1" key="1">
    <citation type="submission" date="2022-06" db="EMBL/GenBank/DDBJ databases">
        <authorList>
            <person name="Ping M."/>
        </authorList>
    </citation>
    <scope>NUCLEOTIDE SEQUENCE</scope>
    <source>
        <strain evidence="1">JCM11759T</strain>
    </source>
</reference>
<sequence length="134" mass="14914">MSGSGTPPTPARPRGTLAEELVRGLGFLLNTPGKPVHARTSLNRADMTFTRLDRLLRAGRALPNSWRVDWDASVWEQERVTLMYDEVSEALRTLGGSVVSWPALQRAGDYWGRLDTAMRTGSPLPEPWGSRPRE</sequence>
<protein>
    <submittedName>
        <fullName evidence="1">Uncharacterized protein</fullName>
    </submittedName>
</protein>
<evidence type="ECO:0000313" key="1">
    <source>
        <dbReference type="EMBL" id="USY21827.1"/>
    </source>
</evidence>
<proteinExistence type="predicted"/>
<dbReference type="Proteomes" id="UP001055940">
    <property type="component" value="Chromosome"/>
</dbReference>